<keyword evidence="4" id="KW-1185">Reference proteome</keyword>
<evidence type="ECO:0000256" key="1">
    <source>
        <dbReference type="SAM" id="Phobius"/>
    </source>
</evidence>
<protein>
    <submittedName>
        <fullName evidence="3">Delta fatty acid desaturase</fullName>
    </submittedName>
</protein>
<gene>
    <name evidence="3" type="ORF">DJ010_00770</name>
</gene>
<feature type="transmembrane region" description="Helical" evidence="1">
    <location>
        <begin position="165"/>
        <end position="186"/>
    </location>
</feature>
<feature type="domain" description="Fatty acid desaturase" evidence="2">
    <location>
        <begin position="61"/>
        <end position="318"/>
    </location>
</feature>
<keyword evidence="1" id="KW-0812">Transmembrane</keyword>
<dbReference type="GO" id="GO:0016020">
    <property type="term" value="C:membrane"/>
    <property type="evidence" value="ECO:0007669"/>
    <property type="project" value="TreeGrafter"/>
</dbReference>
<name>A0A316TKS4_9ACTN</name>
<feature type="transmembrane region" description="Helical" evidence="1">
    <location>
        <begin position="97"/>
        <end position="117"/>
    </location>
</feature>
<evidence type="ECO:0000259" key="2">
    <source>
        <dbReference type="Pfam" id="PF00487"/>
    </source>
</evidence>
<evidence type="ECO:0000313" key="3">
    <source>
        <dbReference type="EMBL" id="PWN04221.1"/>
    </source>
</evidence>
<dbReference type="OrthoDB" id="104711at2"/>
<proteinExistence type="predicted"/>
<dbReference type="InterPro" id="IPR005804">
    <property type="entry name" value="FA_desaturase_dom"/>
</dbReference>
<dbReference type="Proteomes" id="UP000245507">
    <property type="component" value="Unassembled WGS sequence"/>
</dbReference>
<feature type="transmembrane region" description="Helical" evidence="1">
    <location>
        <begin position="198"/>
        <end position="215"/>
    </location>
</feature>
<dbReference type="RefSeq" id="WP_109691728.1">
    <property type="nucleotide sequence ID" value="NZ_QGDD01000001.1"/>
</dbReference>
<dbReference type="InterPro" id="IPR012171">
    <property type="entry name" value="Fatty_acid_desaturase"/>
</dbReference>
<accession>A0A316TKS4</accession>
<dbReference type="Pfam" id="PF00487">
    <property type="entry name" value="FA_desaturase"/>
    <property type="match status" value="1"/>
</dbReference>
<dbReference type="GO" id="GO:0008610">
    <property type="term" value="P:lipid biosynthetic process"/>
    <property type="evidence" value="ECO:0007669"/>
    <property type="project" value="UniProtKB-ARBA"/>
</dbReference>
<dbReference type="GO" id="GO:0016717">
    <property type="term" value="F:oxidoreductase activity, acting on paired donors, with oxidation of a pair of donors resulting in the reduction of molecular oxygen to two molecules of water"/>
    <property type="evidence" value="ECO:0007669"/>
    <property type="project" value="TreeGrafter"/>
</dbReference>
<dbReference type="PANTHER" id="PTHR19353">
    <property type="entry name" value="FATTY ACID DESATURASE 2"/>
    <property type="match status" value="1"/>
</dbReference>
<keyword evidence="1" id="KW-0472">Membrane</keyword>
<evidence type="ECO:0000313" key="4">
    <source>
        <dbReference type="Proteomes" id="UP000245507"/>
    </source>
</evidence>
<dbReference type="AlphaFoldDB" id="A0A316TKS4"/>
<organism evidence="3 4">
    <name type="scientific">Nocardioides silvaticus</name>
    <dbReference type="NCBI Taxonomy" id="2201891"/>
    <lineage>
        <taxon>Bacteria</taxon>
        <taxon>Bacillati</taxon>
        <taxon>Actinomycetota</taxon>
        <taxon>Actinomycetes</taxon>
        <taxon>Propionibacteriales</taxon>
        <taxon>Nocardioidaceae</taxon>
        <taxon>Nocardioides</taxon>
    </lineage>
</organism>
<feature type="transmembrane region" description="Helical" evidence="1">
    <location>
        <begin position="62"/>
        <end position="85"/>
    </location>
</feature>
<keyword evidence="1" id="KW-1133">Transmembrane helix</keyword>
<dbReference type="PANTHER" id="PTHR19353:SF19">
    <property type="entry name" value="DELTA(5) FATTY ACID DESATURASE C-RELATED"/>
    <property type="match status" value="1"/>
</dbReference>
<comment type="caution">
    <text evidence="3">The sequence shown here is derived from an EMBL/GenBank/DDBJ whole genome shotgun (WGS) entry which is preliminary data.</text>
</comment>
<sequence>MATSPTGSITAPVRGGYGELAREIRGRGLLRPRTGYYVLVALLDLAALAAVVSGLVLLHDTWWAVLLAPVFAVVSTQIAFFSHDAAHRQITHDNRTVAVLCLIAGNLLNGLSFGWWLSKHNAHHAHPNDLDTDPDVAAGALVWASRQAGARRGVAAWLTRHQAGLFFPMLTLEALNLRVSSVRAVLAPGLRYRRTEGLLLVVHALLYVTLLVSTLTWAQALVFLLVHQALFGVYLGCSFAPSHKGMPELTAEQAADPLLRQVLTSRNVRGGRALDVALGGLNLQIEHHLFPSMPRPNLRRARPVVRRHCQDRGIAYSEASLLGSYAIGLRHLHEVGAGLRRS</sequence>
<feature type="transmembrane region" description="Helical" evidence="1">
    <location>
        <begin position="35"/>
        <end position="56"/>
    </location>
</feature>
<dbReference type="PIRSF" id="PIRSF015921">
    <property type="entry name" value="FA_sphinglp_des"/>
    <property type="match status" value="1"/>
</dbReference>
<dbReference type="CDD" id="cd03506">
    <property type="entry name" value="Delta6-FADS-like"/>
    <property type="match status" value="1"/>
</dbReference>
<dbReference type="EMBL" id="QGDD01000001">
    <property type="protein sequence ID" value="PWN04221.1"/>
    <property type="molecule type" value="Genomic_DNA"/>
</dbReference>
<reference evidence="3 4" key="1">
    <citation type="submission" date="2018-05" db="EMBL/GenBank/DDBJ databases">
        <title>Nocardioides silvaticus genome.</title>
        <authorList>
            <person name="Li C."/>
            <person name="Wang G."/>
        </authorList>
    </citation>
    <scope>NUCLEOTIDE SEQUENCE [LARGE SCALE GENOMIC DNA]</scope>
    <source>
        <strain evidence="3 4">CCTCC AB 2018079</strain>
    </source>
</reference>